<gene>
    <name evidence="2" type="ORF">GE061_004476</name>
</gene>
<dbReference type="AlphaFoldDB" id="A0A8S9X0U3"/>
<protein>
    <submittedName>
        <fullName evidence="2">Uncharacterized protein</fullName>
    </submittedName>
</protein>
<keyword evidence="1" id="KW-0732">Signal</keyword>
<evidence type="ECO:0000313" key="2">
    <source>
        <dbReference type="EMBL" id="KAF6202079.1"/>
    </source>
</evidence>
<keyword evidence="3" id="KW-1185">Reference proteome</keyword>
<reference evidence="2" key="1">
    <citation type="journal article" date="2021" name="Mol. Ecol. Resour.">
        <title>Apolygus lucorum genome provides insights into omnivorousness and mesophyll feeding.</title>
        <authorList>
            <person name="Liu Y."/>
            <person name="Liu H."/>
            <person name="Wang H."/>
            <person name="Huang T."/>
            <person name="Liu B."/>
            <person name="Yang B."/>
            <person name="Yin L."/>
            <person name="Li B."/>
            <person name="Zhang Y."/>
            <person name="Zhang S."/>
            <person name="Jiang F."/>
            <person name="Zhang X."/>
            <person name="Ren Y."/>
            <person name="Wang B."/>
            <person name="Wang S."/>
            <person name="Lu Y."/>
            <person name="Wu K."/>
            <person name="Fan W."/>
            <person name="Wang G."/>
        </authorList>
    </citation>
    <scope>NUCLEOTIDE SEQUENCE</scope>
    <source>
        <strain evidence="2">12Hb</strain>
    </source>
</reference>
<accession>A0A8S9X0U3</accession>
<dbReference type="Proteomes" id="UP000466442">
    <property type="component" value="Linkage Group LG12"/>
</dbReference>
<feature type="signal peptide" evidence="1">
    <location>
        <begin position="1"/>
        <end position="18"/>
    </location>
</feature>
<organism evidence="2 3">
    <name type="scientific">Apolygus lucorum</name>
    <name type="common">Small green plant bug</name>
    <name type="synonym">Lygocoris lucorum</name>
    <dbReference type="NCBI Taxonomy" id="248454"/>
    <lineage>
        <taxon>Eukaryota</taxon>
        <taxon>Metazoa</taxon>
        <taxon>Ecdysozoa</taxon>
        <taxon>Arthropoda</taxon>
        <taxon>Hexapoda</taxon>
        <taxon>Insecta</taxon>
        <taxon>Pterygota</taxon>
        <taxon>Neoptera</taxon>
        <taxon>Paraneoptera</taxon>
        <taxon>Hemiptera</taxon>
        <taxon>Heteroptera</taxon>
        <taxon>Panheteroptera</taxon>
        <taxon>Cimicomorpha</taxon>
        <taxon>Miridae</taxon>
        <taxon>Mirini</taxon>
        <taxon>Apolygus</taxon>
    </lineage>
</organism>
<evidence type="ECO:0000256" key="1">
    <source>
        <dbReference type="SAM" id="SignalP"/>
    </source>
</evidence>
<feature type="chain" id="PRO_5035823786" evidence="1">
    <location>
        <begin position="19"/>
        <end position="84"/>
    </location>
</feature>
<evidence type="ECO:0000313" key="3">
    <source>
        <dbReference type="Proteomes" id="UP000466442"/>
    </source>
</evidence>
<comment type="caution">
    <text evidence="2">The sequence shown here is derived from an EMBL/GenBank/DDBJ whole genome shotgun (WGS) entry which is preliminary data.</text>
</comment>
<dbReference type="EMBL" id="WIXP02000012">
    <property type="protein sequence ID" value="KAF6202079.1"/>
    <property type="molecule type" value="Genomic_DNA"/>
</dbReference>
<proteinExistence type="predicted"/>
<sequence>MKGAIVLLLAVFLCATSGISITGPNLGPLIPPQKSGACSWMACVTDKSVCTCMTNILGLADVKCRYVKDPKQDIFPKCIDVMLK</sequence>
<name>A0A8S9X0U3_APOLU</name>